<proteinExistence type="inferred from homology"/>
<evidence type="ECO:0000313" key="9">
    <source>
        <dbReference type="EMBL" id="VDP31012.1"/>
    </source>
</evidence>
<evidence type="ECO:0000256" key="3">
    <source>
        <dbReference type="ARBA" id="ARBA00005582"/>
    </source>
</evidence>
<evidence type="ECO:0000256" key="5">
    <source>
        <dbReference type="ARBA" id="ARBA00022801"/>
    </source>
</evidence>
<organism evidence="10 11">
    <name type="scientific">Heligmosomoides polygyrus</name>
    <name type="common">Parasitic roundworm</name>
    <dbReference type="NCBI Taxonomy" id="6339"/>
    <lineage>
        <taxon>Eukaryota</taxon>
        <taxon>Metazoa</taxon>
        <taxon>Ecdysozoa</taxon>
        <taxon>Nematoda</taxon>
        <taxon>Chromadorea</taxon>
        <taxon>Rhabditida</taxon>
        <taxon>Rhabditina</taxon>
        <taxon>Rhabditomorpha</taxon>
        <taxon>Strongyloidea</taxon>
        <taxon>Heligmosomidae</taxon>
        <taxon>Heligmosomoides</taxon>
    </lineage>
</organism>
<reference evidence="9 10" key="1">
    <citation type="submission" date="2018-11" db="EMBL/GenBank/DDBJ databases">
        <authorList>
            <consortium name="Pathogen Informatics"/>
        </authorList>
    </citation>
    <scope>NUCLEOTIDE SEQUENCE [LARGE SCALE GENOMIC DNA]</scope>
</reference>
<feature type="domain" description="Nudix hydrolase" evidence="8">
    <location>
        <begin position="1"/>
        <end position="144"/>
    </location>
</feature>
<keyword evidence="6" id="KW-0460">Magnesium</keyword>
<keyword evidence="4" id="KW-0479">Metal-binding</keyword>
<evidence type="ECO:0000313" key="10">
    <source>
        <dbReference type="Proteomes" id="UP000050761"/>
    </source>
</evidence>
<dbReference type="PANTHER" id="PTHR12318">
    <property type="entry name" value="TESTOSTERONE-REGULATED PROTEIN RP2"/>
    <property type="match status" value="1"/>
</dbReference>
<dbReference type="SUPFAM" id="SSF55811">
    <property type="entry name" value="Nudix"/>
    <property type="match status" value="1"/>
</dbReference>
<comment type="cofactor">
    <cofactor evidence="1">
        <name>Mn(2+)</name>
        <dbReference type="ChEBI" id="CHEBI:29035"/>
    </cofactor>
</comment>
<comment type="similarity">
    <text evidence="3">Belongs to the Nudix hydrolase family.</text>
</comment>
<dbReference type="EMBL" id="UZAH01033750">
    <property type="protein sequence ID" value="VDP31012.1"/>
    <property type="molecule type" value="Genomic_DNA"/>
</dbReference>
<dbReference type="OrthoDB" id="1695362at2759"/>
<evidence type="ECO:0000256" key="6">
    <source>
        <dbReference type="ARBA" id="ARBA00022842"/>
    </source>
</evidence>
<comment type="cofactor">
    <cofactor evidence="2">
        <name>Mg(2+)</name>
        <dbReference type="ChEBI" id="CHEBI:18420"/>
    </cofactor>
</comment>
<evidence type="ECO:0000259" key="8">
    <source>
        <dbReference type="PROSITE" id="PS51462"/>
    </source>
</evidence>
<dbReference type="GO" id="GO:0016818">
    <property type="term" value="F:hydrolase activity, acting on acid anhydrides, in phosphorus-containing anhydrides"/>
    <property type="evidence" value="ECO:0007669"/>
    <property type="project" value="InterPro"/>
</dbReference>
<dbReference type="GO" id="GO:0046872">
    <property type="term" value="F:metal ion binding"/>
    <property type="evidence" value="ECO:0007669"/>
    <property type="project" value="UniProtKB-KW"/>
</dbReference>
<gene>
    <name evidence="9" type="ORF">HPBE_LOCUS22200</name>
</gene>
<dbReference type="InterPro" id="IPR039121">
    <property type="entry name" value="NUDT19"/>
</dbReference>
<dbReference type="WBParaSite" id="HPBE_0002220101-mRNA-1">
    <property type="protein sequence ID" value="HPBE_0002220101-mRNA-1"/>
    <property type="gene ID" value="HPBE_0002220101"/>
</dbReference>
<dbReference type="InterPro" id="IPR015797">
    <property type="entry name" value="NUDIX_hydrolase-like_dom_sf"/>
</dbReference>
<accession>A0A3P8BXX9</accession>
<reference evidence="11" key="2">
    <citation type="submission" date="2019-09" db="UniProtKB">
        <authorList>
            <consortium name="WormBaseParasite"/>
        </authorList>
    </citation>
    <scope>IDENTIFICATION</scope>
</reference>
<dbReference type="InterPro" id="IPR000086">
    <property type="entry name" value="NUDIX_hydrolase_dom"/>
</dbReference>
<keyword evidence="5" id="KW-0378">Hydrolase</keyword>
<dbReference type="Gene3D" id="3.90.79.10">
    <property type="entry name" value="Nucleoside Triphosphate Pyrophosphohydrolase"/>
    <property type="match status" value="1"/>
</dbReference>
<keyword evidence="7" id="KW-0464">Manganese</keyword>
<dbReference type="GO" id="GO:0005739">
    <property type="term" value="C:mitochondrion"/>
    <property type="evidence" value="ECO:0007669"/>
    <property type="project" value="TreeGrafter"/>
</dbReference>
<dbReference type="AlphaFoldDB" id="A0A183GHX9"/>
<accession>A0A183GHX9</accession>
<keyword evidence="10" id="KW-1185">Reference proteome</keyword>
<dbReference type="PANTHER" id="PTHR12318:SF0">
    <property type="entry name" value="ACYL-COENZYME A DIPHOSPHATASE NUDT19"/>
    <property type="match status" value="1"/>
</dbReference>
<evidence type="ECO:0000256" key="2">
    <source>
        <dbReference type="ARBA" id="ARBA00001946"/>
    </source>
</evidence>
<dbReference type="PROSITE" id="PS51462">
    <property type="entry name" value="NUDIX"/>
    <property type="match status" value="1"/>
</dbReference>
<evidence type="ECO:0000256" key="4">
    <source>
        <dbReference type="ARBA" id="ARBA00022723"/>
    </source>
</evidence>
<evidence type="ECO:0000313" key="11">
    <source>
        <dbReference type="WBParaSite" id="HPBE_0002220101-mRNA-1"/>
    </source>
</evidence>
<sequence length="257" mass="29514">MPNAVVFPGGVVHTSDEKLGHPGKVAAIRELFEETGLLLGSSVQSAATSRELEEIQEKTKTDVESFKLACPSPPVDQLLEWNTWLTPSSYKQRYMTSFYIIRIEGEPQIRMCEKEMVHYSWMAPKDCLERAAKGEVVLPPPQVYELTRISQTPCEELHKHCNSNYVLCPQHIGWQNQPFITNALPGDHLYIDDDSYHQPPRTMSLEAVKVDLQKSTHRVEYCSKPLYTKCKVYMHNLPAKYRNSFHQFETSSKKLQQ</sequence>
<dbReference type="Proteomes" id="UP000050761">
    <property type="component" value="Unassembled WGS sequence"/>
</dbReference>
<name>A0A183GHX9_HELPZ</name>
<evidence type="ECO:0000256" key="1">
    <source>
        <dbReference type="ARBA" id="ARBA00001936"/>
    </source>
</evidence>
<evidence type="ECO:0000256" key="7">
    <source>
        <dbReference type="ARBA" id="ARBA00023211"/>
    </source>
</evidence>
<protein>
    <submittedName>
        <fullName evidence="11">Nudix hydrolase domain-containing protein</fullName>
    </submittedName>
</protein>